<accession>A0ABR3IR71</accession>
<feature type="compositionally biased region" description="Basic and acidic residues" evidence="1">
    <location>
        <begin position="277"/>
        <end position="286"/>
    </location>
</feature>
<evidence type="ECO:0000256" key="1">
    <source>
        <dbReference type="SAM" id="MobiDB-lite"/>
    </source>
</evidence>
<name>A0ABR3IR71_9AGAR</name>
<feature type="compositionally biased region" description="Polar residues" evidence="1">
    <location>
        <begin position="184"/>
        <end position="197"/>
    </location>
</feature>
<dbReference type="EMBL" id="JASNQZ010000015">
    <property type="protein sequence ID" value="KAL0945762.1"/>
    <property type="molecule type" value="Genomic_DNA"/>
</dbReference>
<dbReference type="Proteomes" id="UP001556367">
    <property type="component" value="Unassembled WGS sequence"/>
</dbReference>
<gene>
    <name evidence="2" type="ORF">HGRIS_012051</name>
</gene>
<evidence type="ECO:0000313" key="3">
    <source>
        <dbReference type="Proteomes" id="UP001556367"/>
    </source>
</evidence>
<protein>
    <submittedName>
        <fullName evidence="2">Uncharacterized protein</fullName>
    </submittedName>
</protein>
<feature type="region of interest" description="Disordered" evidence="1">
    <location>
        <begin position="150"/>
        <end position="299"/>
    </location>
</feature>
<feature type="region of interest" description="Disordered" evidence="1">
    <location>
        <begin position="317"/>
        <end position="340"/>
    </location>
</feature>
<proteinExistence type="predicted"/>
<sequence length="340" mass="37727">MIHHPYSNPASYRYATETHPQNDSVCSINSNVEVDPAAAHSPLPKSNFAHHDRPTYDDMKSFAPSISAESLTTASPNAWSPWAPTSTMISASASMSTDTTMRDFNRNSLIYVSSHPYTYHDTAEVKPHPSWYDDYTAPYAVRRFTTRGHGKVPERTTANTHRRPIIRFSSEQDLPRSKHAGSHAMQNPWPQASTTGRGSVRFSLHTDDARGSTPNIRTVEFNDSRPLGRSQSAPKKTAAPSLSSPADRRATLGGSGGSTRRNAGSVNPRLQAARVTLQDERKEKNRGQNPQPAWRRSLSTRIRRASLRIQRLFRSPSAPPTCRWVADRDPTQAASQLSLT</sequence>
<keyword evidence="3" id="KW-1185">Reference proteome</keyword>
<comment type="caution">
    <text evidence="2">The sequence shown here is derived from an EMBL/GenBank/DDBJ whole genome shotgun (WGS) entry which is preliminary data.</text>
</comment>
<reference evidence="3" key="1">
    <citation type="submission" date="2024-06" db="EMBL/GenBank/DDBJ databases">
        <title>Multi-omics analyses provide insights into the biosynthesis of the anticancer antibiotic pleurotin in Hohenbuehelia grisea.</title>
        <authorList>
            <person name="Weaver J.A."/>
            <person name="Alberti F."/>
        </authorList>
    </citation>
    <scope>NUCLEOTIDE SEQUENCE [LARGE SCALE GENOMIC DNA]</scope>
    <source>
        <strain evidence="3">T-177</strain>
    </source>
</reference>
<evidence type="ECO:0000313" key="2">
    <source>
        <dbReference type="EMBL" id="KAL0945762.1"/>
    </source>
</evidence>
<organism evidence="2 3">
    <name type="scientific">Hohenbuehelia grisea</name>
    <dbReference type="NCBI Taxonomy" id="104357"/>
    <lineage>
        <taxon>Eukaryota</taxon>
        <taxon>Fungi</taxon>
        <taxon>Dikarya</taxon>
        <taxon>Basidiomycota</taxon>
        <taxon>Agaricomycotina</taxon>
        <taxon>Agaricomycetes</taxon>
        <taxon>Agaricomycetidae</taxon>
        <taxon>Agaricales</taxon>
        <taxon>Pleurotineae</taxon>
        <taxon>Pleurotaceae</taxon>
        <taxon>Hohenbuehelia</taxon>
    </lineage>
</organism>
<feature type="compositionally biased region" description="Polar residues" evidence="1">
    <location>
        <begin position="229"/>
        <end position="244"/>
    </location>
</feature>